<protein>
    <submittedName>
        <fullName evidence="1">Putative pbpC</fullName>
    </submittedName>
</protein>
<sequence length="47" mass="4655">MLVAMASINELSLNKIVEGTPEDAAVEGTKVGVTAGAATRSTSCCTG</sequence>
<organism evidence="1">
    <name type="scientific">Mycobacterium xenopi 4042</name>
    <dbReference type="NCBI Taxonomy" id="1299334"/>
    <lineage>
        <taxon>Bacteria</taxon>
        <taxon>Bacillati</taxon>
        <taxon>Actinomycetota</taxon>
        <taxon>Actinomycetes</taxon>
        <taxon>Mycobacteriales</taxon>
        <taxon>Mycobacteriaceae</taxon>
        <taxon>Mycobacterium</taxon>
    </lineage>
</organism>
<evidence type="ECO:0000313" key="1">
    <source>
        <dbReference type="EMBL" id="EUA07199.1"/>
    </source>
</evidence>
<dbReference type="PATRIC" id="fig|1299334.3.peg.10012"/>
<dbReference type="EMBL" id="JAOB01000093">
    <property type="protein sequence ID" value="EUA07199.1"/>
    <property type="molecule type" value="Genomic_DNA"/>
</dbReference>
<gene>
    <name evidence="1" type="ORF">I553_0427</name>
</gene>
<name>X7YJA8_MYCXE</name>
<reference evidence="1" key="1">
    <citation type="submission" date="2014-01" db="EMBL/GenBank/DDBJ databases">
        <authorList>
            <person name="Brown-Elliot B."/>
            <person name="Wallace R."/>
            <person name="Lenaerts A."/>
            <person name="Ordway D."/>
            <person name="DeGroote M.A."/>
            <person name="Parker T."/>
            <person name="Sizemore C."/>
            <person name="Tallon L.J."/>
            <person name="Sadzewicz L.K."/>
            <person name="Sengamalay N."/>
            <person name="Fraser C.M."/>
            <person name="Hine E."/>
            <person name="Shefchek K.A."/>
            <person name="Das S.P."/>
            <person name="Tettelin H."/>
        </authorList>
    </citation>
    <scope>NUCLEOTIDE SEQUENCE [LARGE SCALE GENOMIC DNA]</scope>
    <source>
        <strain evidence="1">4042</strain>
    </source>
</reference>
<proteinExistence type="predicted"/>
<accession>X7YJA8</accession>
<comment type="caution">
    <text evidence="1">The sequence shown here is derived from an EMBL/GenBank/DDBJ whole genome shotgun (WGS) entry which is preliminary data.</text>
</comment>
<dbReference type="AlphaFoldDB" id="X7YJA8"/>